<dbReference type="Proteomes" id="UP000515472">
    <property type="component" value="Chromosome"/>
</dbReference>
<gene>
    <name evidence="1" type="ORF">GEOBRER4_n2707</name>
</gene>
<evidence type="ECO:0000313" key="1">
    <source>
        <dbReference type="EMBL" id="BCG47859.1"/>
    </source>
</evidence>
<dbReference type="EMBL" id="AP023213">
    <property type="protein sequence ID" value="BCG47859.1"/>
    <property type="molecule type" value="Genomic_DNA"/>
</dbReference>
<keyword evidence="2" id="KW-1185">Reference proteome</keyword>
<evidence type="ECO:0000313" key="2">
    <source>
        <dbReference type="Proteomes" id="UP000515472"/>
    </source>
</evidence>
<reference evidence="1 2" key="1">
    <citation type="submission" date="2020-06" db="EMBL/GenBank/DDBJ databases">
        <title>Interaction of electrochemicaly active bacteria, Geobacter bremensis R4 on different carbon anode.</title>
        <authorList>
            <person name="Meng L."/>
            <person name="Yoshida N."/>
        </authorList>
    </citation>
    <scope>NUCLEOTIDE SEQUENCE [LARGE SCALE GENOMIC DNA]</scope>
    <source>
        <strain evidence="1 2">R4</strain>
    </source>
</reference>
<sequence length="92" mass="9990">MIAALVLTMLGGAPSFAQSEREDVGRVISMNGSHLVLQLADGDRLRLNVDGATKIFLEDTRVRVKRLLPDTKVRVSHKDGHAAAIFVKAVPK</sequence>
<dbReference type="AlphaFoldDB" id="A0A6S6M374"/>
<name>A0A6S6M374_9BACT</name>
<proteinExistence type="predicted"/>
<accession>A0A6S6M374</accession>
<protein>
    <submittedName>
        <fullName evidence="1">Uncharacterized protein</fullName>
    </submittedName>
</protein>
<organism evidence="1 2">
    <name type="scientific">Citrifermentans bremense</name>
    <dbReference type="NCBI Taxonomy" id="60035"/>
    <lineage>
        <taxon>Bacteria</taxon>
        <taxon>Pseudomonadati</taxon>
        <taxon>Thermodesulfobacteriota</taxon>
        <taxon>Desulfuromonadia</taxon>
        <taxon>Geobacterales</taxon>
        <taxon>Geobacteraceae</taxon>
        <taxon>Citrifermentans</taxon>
    </lineage>
</organism>
<dbReference type="KEGG" id="gbn:GEOBRER4_26090"/>